<feature type="compositionally biased region" description="Polar residues" evidence="1">
    <location>
        <begin position="8"/>
        <end position="29"/>
    </location>
</feature>
<protein>
    <submittedName>
        <fullName evidence="2">Uncharacterized protein</fullName>
    </submittedName>
</protein>
<reference evidence="2 3" key="1">
    <citation type="submission" date="2016-10" db="EMBL/GenBank/DDBJ databases">
        <authorList>
            <person name="de Groot N.N."/>
        </authorList>
    </citation>
    <scope>NUCLEOTIDE SEQUENCE [LARGE SCALE GENOMIC DNA]</scope>
    <source>
        <strain evidence="2 3">DSM 1736</strain>
    </source>
</reference>
<keyword evidence="3" id="KW-1185">Reference proteome</keyword>
<gene>
    <name evidence="2" type="ORF">SAMN04488502_101827</name>
</gene>
<accession>A0A1G9MWZ6</accession>
<dbReference type="AlphaFoldDB" id="A0A1G9MWZ6"/>
<proteinExistence type="predicted"/>
<feature type="region of interest" description="Disordered" evidence="1">
    <location>
        <begin position="1"/>
        <end position="54"/>
    </location>
</feature>
<evidence type="ECO:0000313" key="2">
    <source>
        <dbReference type="EMBL" id="SDL78816.1"/>
    </source>
</evidence>
<name>A0A1G9MWZ6_9FIRM</name>
<evidence type="ECO:0000256" key="1">
    <source>
        <dbReference type="SAM" id="MobiDB-lite"/>
    </source>
</evidence>
<organism evidence="2 3">
    <name type="scientific">Dendrosporobacter quercicolus</name>
    <dbReference type="NCBI Taxonomy" id="146817"/>
    <lineage>
        <taxon>Bacteria</taxon>
        <taxon>Bacillati</taxon>
        <taxon>Bacillota</taxon>
        <taxon>Negativicutes</taxon>
        <taxon>Selenomonadales</taxon>
        <taxon>Sporomusaceae</taxon>
        <taxon>Dendrosporobacter</taxon>
    </lineage>
</organism>
<dbReference type="EMBL" id="FNHB01000001">
    <property type="protein sequence ID" value="SDL78816.1"/>
    <property type="molecule type" value="Genomic_DNA"/>
</dbReference>
<sequence length="54" mass="5695">MDNRPDQIISSDDAQANTDRPDTAKNQPVDNGADPASVAEDNSLYTSGTSEMPA</sequence>
<dbReference type="Proteomes" id="UP000214880">
    <property type="component" value="Unassembled WGS sequence"/>
</dbReference>
<evidence type="ECO:0000313" key="3">
    <source>
        <dbReference type="Proteomes" id="UP000214880"/>
    </source>
</evidence>
<feature type="compositionally biased region" description="Polar residues" evidence="1">
    <location>
        <begin position="43"/>
        <end position="54"/>
    </location>
</feature>